<dbReference type="Proteomes" id="UP001056384">
    <property type="component" value="Chromosome 1"/>
</dbReference>
<dbReference type="OrthoDB" id="5328813at2759"/>
<evidence type="ECO:0000313" key="3">
    <source>
        <dbReference type="EMBL" id="USW47432.1"/>
    </source>
</evidence>
<accession>A0A9Q9EFA0</accession>
<protein>
    <submittedName>
        <fullName evidence="3">Uncharacterized protein</fullName>
    </submittedName>
</protein>
<feature type="compositionally biased region" description="Basic and acidic residues" evidence="2">
    <location>
        <begin position="105"/>
        <end position="116"/>
    </location>
</feature>
<sequence length="465" mass="52225">MTVNMSIEGNSKPMMAAESMVPDSSSIVEEIGRGDLCLQNLKNRKLGTDTPIEGTAEPIVSTPVLRSGSMPGTPGRRTTPKIAGLRATFERAVSDGSVQPLRSPGRLEKSRSLEQAREQDLQAVRAKDEEIEKLKAKLEQETGLRHEFEDKYKRLQAESARWEAQRARQEIEWRGELERHMLERDKAQDEFIEIKRQLLSLKRSISLSTRLGNQVPDSDFTSEMQHLYHELQNWVVNSSRRVKTTKSATDMLACVEGIVEPMHVEYLQALFRNWNPTMKLPLLQAVTIYYFRDVWNDPLLFGLPTWRNGVQEAAEIFKTVLPLPAYNKWQAVTLDTLKQNADIKESVDLAAKKLTGTICTILGALTGAEESSVMETSLNVIVRRAISLSHVFSVQQRAHYQFILPQPGTPFDPAKMDDTSLEACSPSHAISCATFPLVVKHNEGLEEGVPSMSIVVKAKVLCCPW</sequence>
<evidence type="ECO:0000313" key="4">
    <source>
        <dbReference type="Proteomes" id="UP001056384"/>
    </source>
</evidence>
<dbReference type="EMBL" id="CP099418">
    <property type="protein sequence ID" value="USW47432.1"/>
    <property type="molecule type" value="Genomic_DNA"/>
</dbReference>
<feature type="coiled-coil region" evidence="1">
    <location>
        <begin position="117"/>
        <end position="204"/>
    </location>
</feature>
<feature type="region of interest" description="Disordered" evidence="2">
    <location>
        <begin position="93"/>
        <end position="116"/>
    </location>
</feature>
<dbReference type="AlphaFoldDB" id="A0A9Q9EFA0"/>
<name>A0A9Q9EFA0_9PEZI</name>
<keyword evidence="1" id="KW-0175">Coiled coil</keyword>
<gene>
    <name evidence="3" type="ORF">Slin15195_G007510</name>
</gene>
<reference evidence="3" key="1">
    <citation type="submission" date="2022-06" db="EMBL/GenBank/DDBJ databases">
        <title>Complete genome sequences of two strains of the flax pathogen Septoria linicola.</title>
        <authorList>
            <person name="Lapalu N."/>
            <person name="Simon A."/>
            <person name="Demenou B."/>
            <person name="Paumier D."/>
            <person name="Guillot M.-P."/>
            <person name="Gout L."/>
            <person name="Valade R."/>
        </authorList>
    </citation>
    <scope>NUCLEOTIDE SEQUENCE</scope>
    <source>
        <strain evidence="3">SE15195</strain>
    </source>
</reference>
<keyword evidence="4" id="KW-1185">Reference proteome</keyword>
<evidence type="ECO:0000256" key="2">
    <source>
        <dbReference type="SAM" id="MobiDB-lite"/>
    </source>
</evidence>
<organism evidence="3 4">
    <name type="scientific">Septoria linicola</name>
    <dbReference type="NCBI Taxonomy" id="215465"/>
    <lineage>
        <taxon>Eukaryota</taxon>
        <taxon>Fungi</taxon>
        <taxon>Dikarya</taxon>
        <taxon>Ascomycota</taxon>
        <taxon>Pezizomycotina</taxon>
        <taxon>Dothideomycetes</taxon>
        <taxon>Dothideomycetidae</taxon>
        <taxon>Mycosphaerellales</taxon>
        <taxon>Mycosphaerellaceae</taxon>
        <taxon>Septoria</taxon>
    </lineage>
</organism>
<evidence type="ECO:0000256" key="1">
    <source>
        <dbReference type="SAM" id="Coils"/>
    </source>
</evidence>
<proteinExistence type="predicted"/>